<keyword evidence="1" id="KW-0614">Plasmid</keyword>
<accession>G8JZ34</accession>
<reference evidence="1" key="5">
    <citation type="journal article" date="2012" name="Mol. Plant Microbe Interact.">
        <title>pFiD188, the linear virulence plasmid of Rhodococcus fascians D188.</title>
        <authorList>
            <person name="Francis I."/>
            <person name="De Keyser A."/>
            <person name="De Backer P."/>
            <person name="Simon-Mateo C."/>
            <person name="Kalkus J."/>
            <person name="Pertry I."/>
            <person name="Ardiles-Diaz W."/>
            <person name="De Rycke R."/>
            <person name="Vandeputte O.M."/>
            <person name="El Jaziri M."/>
            <person name="Holsters M."/>
            <person name="Vereecke D."/>
        </authorList>
    </citation>
    <scope>NUCLEOTIDE SEQUENCE</scope>
    <source>
        <strain evidence="1">D188</strain>
        <plasmid evidence="1">pFiD188</plasmid>
    </source>
</reference>
<reference evidence="1" key="3">
    <citation type="journal article" date="2011" name="Annu. Rev. Phytopathol.">
        <title>A successful bacterial coup d'etat: how Rhodococcus fascians redirects plant development.</title>
        <authorList>
            <person name="Stes E."/>
            <person name="Vandeputte O.M."/>
            <person name="El Jaziri M."/>
            <person name="Holsters M."/>
            <person name="Vereecke D."/>
        </authorList>
    </citation>
    <scope>NUCLEOTIDE SEQUENCE</scope>
    <source>
        <strain evidence="1">D188</strain>
        <plasmid evidence="1">pFiD188</plasmid>
    </source>
</reference>
<evidence type="ECO:0000313" key="1">
    <source>
        <dbReference type="EMBL" id="AET25305.1"/>
    </source>
</evidence>
<dbReference type="RefSeq" id="WP_015586223.1">
    <property type="nucleotide sequence ID" value="NC_021080.1"/>
</dbReference>
<protein>
    <submittedName>
        <fullName evidence="1">Uncharacterized protein</fullName>
    </submittedName>
</protein>
<proteinExistence type="predicted"/>
<reference evidence="1" key="4">
    <citation type="submission" date="2011-06" db="EMBL/GenBank/DDBJ databases">
        <authorList>
            <person name="Vereecke D.M."/>
        </authorList>
    </citation>
    <scope>NUCLEOTIDE SEQUENCE</scope>
    <source>
        <strain evidence="1">D188</strain>
        <plasmid evidence="1">pFiD188</plasmid>
    </source>
</reference>
<reference evidence="1" key="2">
    <citation type="journal article" date="2010" name="Mol. Plant Microbe Interact.">
        <title>Rhodococcus fascians impacts plant development through the dynamic fas-mediated production of a cytokinin mix.</title>
        <authorList>
            <person name="Pertry I."/>
            <person name="Vaclavikova K."/>
            <person name="Gemrotova M."/>
            <person name="Spichal L."/>
            <person name="Galuszka P."/>
            <person name="Depuydt S."/>
            <person name="Temmerman W."/>
            <person name="Stes E."/>
            <person name="De Keyser A."/>
            <person name="Riefler M."/>
            <person name="Biondi S."/>
            <person name="Novak O."/>
            <person name="Schmulling T."/>
            <person name="Strnad M."/>
            <person name="Tarkowski P."/>
            <person name="Holsters M."/>
            <person name="Vereecke D."/>
        </authorList>
    </citation>
    <scope>NUCLEOTIDE SEQUENCE</scope>
    <source>
        <strain evidence="1">D188</strain>
        <plasmid evidence="1">pFiD188</plasmid>
    </source>
</reference>
<dbReference type="AlphaFoldDB" id="G8JZ34"/>
<sequence length="106" mass="11387">MDPQSGRDGLIHDVERHLAAEDGRREARTVALACVGYVVGMLAIFNGALPIVKDLVTVSLVISLAGTLLAAFSALTLALLHRWSDRSDRRRRGSCGHADLPAEAVR</sequence>
<name>G8JZ34_RHOFA</name>
<dbReference type="EMBL" id="JN093097">
    <property type="protein sequence ID" value="AET25305.1"/>
    <property type="molecule type" value="Genomic_DNA"/>
</dbReference>
<gene>
    <name evidence="1" type="ORF">pFi_169</name>
</gene>
<geneLocation type="plasmid" evidence="1">
    <name>pFiD188</name>
</geneLocation>
<dbReference type="PATRIC" id="fig|1051973.4.peg.5078"/>
<reference evidence="1" key="1">
    <citation type="journal article" date="2009" name="Proc. Natl. Acad. Sci. U.S.A.">
        <title>Identification of Rhodococcus fascians cytokinins and their modus operandi to reshape the plant.</title>
        <authorList>
            <person name="Pertry I."/>
            <person name="Vaclavikova K."/>
            <person name="Depuydt S."/>
            <person name="Galuszka P."/>
            <person name="Spichal L."/>
            <person name="Temmerman W."/>
            <person name="Stes E."/>
            <person name="Schmulling T."/>
            <person name="Kakimoto T."/>
            <person name="Van Montagu M.C."/>
            <person name="Strnad M."/>
            <person name="Holsters M."/>
            <person name="Tarkowski P."/>
            <person name="Vereecke D."/>
        </authorList>
    </citation>
    <scope>NUCLEOTIDE SEQUENCE</scope>
    <source>
        <strain evidence="1">D188</strain>
        <plasmid evidence="1">pFiD188</plasmid>
    </source>
</reference>
<organism evidence="1">
    <name type="scientific">Rhodococcoides fascians D188</name>
    <dbReference type="NCBI Taxonomy" id="1051973"/>
    <lineage>
        <taxon>Bacteria</taxon>
        <taxon>Bacillati</taxon>
        <taxon>Actinomycetota</taxon>
        <taxon>Actinomycetes</taxon>
        <taxon>Mycobacteriales</taxon>
        <taxon>Nocardiaceae</taxon>
        <taxon>Rhodococcoides</taxon>
    </lineage>
</organism>
<dbReference type="KEGG" id="rfa:A3L23_05031"/>